<protein>
    <submittedName>
        <fullName evidence="1">Uncharacterized protein</fullName>
    </submittedName>
</protein>
<gene>
    <name evidence="1" type="ORF">SDC9_207982</name>
</gene>
<sequence>MLHVANRIVGIGRAPELGHVAGKSTRQLQFIPITERDVGPQVKELGLAAVWRIGPSAAVEAVLESIILERTRGEAKIGLTNTAAPAQDLVADAVVAVIGRHHPALGECRVHGDDVDDPHEGVGAV</sequence>
<proteinExistence type="predicted"/>
<comment type="caution">
    <text evidence="1">The sequence shown here is derived from an EMBL/GenBank/DDBJ whole genome shotgun (WGS) entry which is preliminary data.</text>
</comment>
<reference evidence="1" key="1">
    <citation type="submission" date="2019-08" db="EMBL/GenBank/DDBJ databases">
        <authorList>
            <person name="Kucharzyk K."/>
            <person name="Murdoch R.W."/>
            <person name="Higgins S."/>
            <person name="Loffler F."/>
        </authorList>
    </citation>
    <scope>NUCLEOTIDE SEQUENCE</scope>
</reference>
<evidence type="ECO:0000313" key="1">
    <source>
        <dbReference type="EMBL" id="MPN60256.1"/>
    </source>
</evidence>
<organism evidence="1">
    <name type="scientific">bioreactor metagenome</name>
    <dbReference type="NCBI Taxonomy" id="1076179"/>
    <lineage>
        <taxon>unclassified sequences</taxon>
        <taxon>metagenomes</taxon>
        <taxon>ecological metagenomes</taxon>
    </lineage>
</organism>
<dbReference type="EMBL" id="VSSQ01135275">
    <property type="protein sequence ID" value="MPN60256.1"/>
    <property type="molecule type" value="Genomic_DNA"/>
</dbReference>
<name>A0A645JA06_9ZZZZ</name>
<dbReference type="AlphaFoldDB" id="A0A645JA06"/>
<accession>A0A645JA06</accession>